<evidence type="ECO:0000313" key="3">
    <source>
        <dbReference type="Proteomes" id="UP000077684"/>
    </source>
</evidence>
<accession>A0A8X7SYM9</accession>
<keyword evidence="3" id="KW-1185">Reference proteome</keyword>
<name>A0A8X7SYM9_9BASI</name>
<gene>
    <name evidence="2" type="ORF">A4X06_0g2916</name>
</gene>
<feature type="compositionally biased region" description="Basic and acidic residues" evidence="1">
    <location>
        <begin position="67"/>
        <end position="77"/>
    </location>
</feature>
<feature type="compositionally biased region" description="Basic residues" evidence="1">
    <location>
        <begin position="78"/>
        <end position="90"/>
    </location>
</feature>
<feature type="compositionally biased region" description="Acidic residues" evidence="1">
    <location>
        <begin position="54"/>
        <end position="64"/>
    </location>
</feature>
<feature type="region of interest" description="Disordered" evidence="1">
    <location>
        <begin position="1"/>
        <end position="119"/>
    </location>
</feature>
<dbReference type="AlphaFoldDB" id="A0A8X7SYM9"/>
<evidence type="ECO:0000256" key="1">
    <source>
        <dbReference type="SAM" id="MobiDB-lite"/>
    </source>
</evidence>
<protein>
    <submittedName>
        <fullName evidence="2">Uncharacterized protein</fullName>
    </submittedName>
</protein>
<reference evidence="2" key="1">
    <citation type="submission" date="2016-04" db="EMBL/GenBank/DDBJ databases">
        <authorList>
            <person name="Nguyen H.D."/>
            <person name="Samba Siva P."/>
            <person name="Cullis J."/>
            <person name="Levesque C.A."/>
            <person name="Hambleton S."/>
        </authorList>
    </citation>
    <scope>NUCLEOTIDE SEQUENCE</scope>
    <source>
        <strain evidence="2">DAOMC 236426</strain>
    </source>
</reference>
<dbReference type="Proteomes" id="UP000077684">
    <property type="component" value="Unassembled WGS sequence"/>
</dbReference>
<evidence type="ECO:0000313" key="2">
    <source>
        <dbReference type="EMBL" id="KAE8250110.1"/>
    </source>
</evidence>
<organism evidence="2 3">
    <name type="scientific">Tilletia controversa</name>
    <name type="common">dwarf bunt fungus</name>
    <dbReference type="NCBI Taxonomy" id="13291"/>
    <lineage>
        <taxon>Eukaryota</taxon>
        <taxon>Fungi</taxon>
        <taxon>Dikarya</taxon>
        <taxon>Basidiomycota</taxon>
        <taxon>Ustilaginomycotina</taxon>
        <taxon>Exobasidiomycetes</taxon>
        <taxon>Tilletiales</taxon>
        <taxon>Tilletiaceae</taxon>
        <taxon>Tilletia</taxon>
    </lineage>
</organism>
<comment type="caution">
    <text evidence="2">The sequence shown here is derived from an EMBL/GenBank/DDBJ whole genome shotgun (WGS) entry which is preliminary data.</text>
</comment>
<sequence>MSSSNDSSAGPAPETASAERKTTAELTVPAHDQGPTFAFRPLADIMPLARAAEEQEEESQDESEQAAAERVEEEALKARRKQRKMDKRRRGGDEDGKSAAAQAKKKRRIDVESASDEDQDEVDIMALAEEAALAVEDAKKALARAGALADKLTAAHSAMEASRREVKTRSTVERWREKVSVPR</sequence>
<reference evidence="2" key="2">
    <citation type="journal article" date="2019" name="IMA Fungus">
        <title>Genome sequencing and comparison of five Tilletia species to identify candidate genes for the detection of regulated species infecting wheat.</title>
        <authorList>
            <person name="Nguyen H.D.T."/>
            <person name="Sultana T."/>
            <person name="Kesanakurti P."/>
            <person name="Hambleton S."/>
        </authorList>
    </citation>
    <scope>NUCLEOTIDE SEQUENCE</scope>
    <source>
        <strain evidence="2">DAOMC 236426</strain>
    </source>
</reference>
<proteinExistence type="predicted"/>
<dbReference type="EMBL" id="LWDE02000246">
    <property type="protein sequence ID" value="KAE8250110.1"/>
    <property type="molecule type" value="Genomic_DNA"/>
</dbReference>